<dbReference type="Proteomes" id="UP001230051">
    <property type="component" value="Unassembled WGS sequence"/>
</dbReference>
<evidence type="ECO:0000313" key="3">
    <source>
        <dbReference type="EMBL" id="KAK1161137.1"/>
    </source>
</evidence>
<feature type="region of interest" description="Disordered" evidence="2">
    <location>
        <begin position="263"/>
        <end position="292"/>
    </location>
</feature>
<feature type="region of interest" description="Disordered" evidence="2">
    <location>
        <begin position="103"/>
        <end position="126"/>
    </location>
</feature>
<reference evidence="3" key="1">
    <citation type="submission" date="2022-02" db="EMBL/GenBank/DDBJ databases">
        <title>Atlantic sturgeon de novo genome assembly.</title>
        <authorList>
            <person name="Stock M."/>
            <person name="Klopp C."/>
            <person name="Guiguen Y."/>
            <person name="Cabau C."/>
            <person name="Parinello H."/>
            <person name="Santidrian Yebra-Pimentel E."/>
            <person name="Kuhl H."/>
            <person name="Dirks R.P."/>
            <person name="Guessner J."/>
            <person name="Wuertz S."/>
            <person name="Du K."/>
            <person name="Schartl M."/>
        </authorList>
    </citation>
    <scope>NUCLEOTIDE SEQUENCE</scope>
    <source>
        <strain evidence="3">STURGEONOMICS-FGT-2020</strain>
        <tissue evidence="3">Whole blood</tissue>
    </source>
</reference>
<dbReference type="GO" id="GO:0005634">
    <property type="term" value="C:nucleus"/>
    <property type="evidence" value="ECO:0007669"/>
    <property type="project" value="TreeGrafter"/>
</dbReference>
<dbReference type="GO" id="GO:0006606">
    <property type="term" value="P:protein import into nucleus"/>
    <property type="evidence" value="ECO:0007669"/>
    <property type="project" value="TreeGrafter"/>
</dbReference>
<dbReference type="AlphaFoldDB" id="A0AAD8D2P7"/>
<evidence type="ECO:0008006" key="5">
    <source>
        <dbReference type="Google" id="ProtNLM"/>
    </source>
</evidence>
<dbReference type="PANTHER" id="PTHR28567">
    <property type="entry name" value="PROTEIN FAM53A-LIKE ISOFORM X1"/>
    <property type="match status" value="1"/>
</dbReference>
<proteinExistence type="inferred from homology"/>
<sequence>MVTLITEQLQKQSLDDPKCRAFNLSLSVPDHSSTGVCWNPFKPENGSWSILNPSPKSDLHDSMGFSAVSHTTGYSFGISNYSSSNNSGHSLQRFLVPSTSVTDLSAANQESSSTPPAPPTKRHCRSLSVPEDLSRCRSIWRPSGSKIWTPVKRRCNSGGGGSSCQHQGVQRPSSLRLQKVNSASLHSVKTSSPTFFSLALSPESPIPWTFSPSSGFGDYCSSGLPLHSDSEPCFFPFPPSFSSCSQRRFSLSPVHIQEAAHFLPPSASSTPSSTPELGRRAPGLLPRSQSQPCDLDHRKAGLKRRRDQEVRWSRPVLDFFKMNQTRNCTTPIYLEIERESCSDPRKLASCEDPFADLVSEDMCPEVLTTVQYCPSSGAIGTLSESEEEEEESKSEAEEQTIFQRDCTELDLNLIEEN</sequence>
<dbReference type="InterPro" id="IPR029356">
    <property type="entry name" value="FAM53"/>
</dbReference>
<gene>
    <name evidence="3" type="ORF">AOXY_G20049</name>
</gene>
<name>A0AAD8D2P7_ACIOX</name>
<feature type="compositionally biased region" description="Low complexity" evidence="2">
    <location>
        <begin position="264"/>
        <end position="275"/>
    </location>
</feature>
<dbReference type="EMBL" id="JAGXEW010000019">
    <property type="protein sequence ID" value="KAK1161137.1"/>
    <property type="molecule type" value="Genomic_DNA"/>
</dbReference>
<evidence type="ECO:0000313" key="4">
    <source>
        <dbReference type="Proteomes" id="UP001230051"/>
    </source>
</evidence>
<dbReference type="PANTHER" id="PTHR28567:SF4">
    <property type="entry name" value="PROTEIN FAM53C"/>
    <property type="match status" value="1"/>
</dbReference>
<protein>
    <recommendedName>
        <fullName evidence="5">Protein FAM53C</fullName>
    </recommendedName>
</protein>
<feature type="compositionally biased region" description="Polar residues" evidence="2">
    <location>
        <begin position="103"/>
        <end position="114"/>
    </location>
</feature>
<evidence type="ECO:0000256" key="2">
    <source>
        <dbReference type="SAM" id="MobiDB-lite"/>
    </source>
</evidence>
<organism evidence="3 4">
    <name type="scientific">Acipenser oxyrinchus oxyrinchus</name>
    <dbReference type="NCBI Taxonomy" id="40147"/>
    <lineage>
        <taxon>Eukaryota</taxon>
        <taxon>Metazoa</taxon>
        <taxon>Chordata</taxon>
        <taxon>Craniata</taxon>
        <taxon>Vertebrata</taxon>
        <taxon>Euteleostomi</taxon>
        <taxon>Actinopterygii</taxon>
        <taxon>Chondrostei</taxon>
        <taxon>Acipenseriformes</taxon>
        <taxon>Acipenseridae</taxon>
        <taxon>Acipenser</taxon>
    </lineage>
</organism>
<comment type="caution">
    <text evidence="3">The sequence shown here is derived from an EMBL/GenBank/DDBJ whole genome shotgun (WGS) entry which is preliminary data.</text>
</comment>
<accession>A0AAD8D2P7</accession>
<evidence type="ECO:0000256" key="1">
    <source>
        <dbReference type="ARBA" id="ARBA00010984"/>
    </source>
</evidence>
<keyword evidence="4" id="KW-1185">Reference proteome</keyword>
<feature type="region of interest" description="Disordered" evidence="2">
    <location>
        <begin position="377"/>
        <end position="399"/>
    </location>
</feature>
<dbReference type="Pfam" id="PF15242">
    <property type="entry name" value="FAM53"/>
    <property type="match status" value="1"/>
</dbReference>
<comment type="similarity">
    <text evidence="1">Belongs to the FAM53 family.</text>
</comment>